<feature type="domain" description="LpxI N-terminal" evidence="2">
    <location>
        <begin position="3"/>
        <end position="129"/>
    </location>
</feature>
<evidence type="ECO:0000259" key="1">
    <source>
        <dbReference type="Pfam" id="PF06230"/>
    </source>
</evidence>
<evidence type="ECO:0000313" key="4">
    <source>
        <dbReference type="Proteomes" id="UP000231632"/>
    </source>
</evidence>
<keyword evidence="4" id="KW-1185">Reference proteome</keyword>
<evidence type="ECO:0000313" key="3">
    <source>
        <dbReference type="EMBL" id="GAV19191.1"/>
    </source>
</evidence>
<dbReference type="Pfam" id="PF06230">
    <property type="entry name" value="LpxI_C"/>
    <property type="match status" value="1"/>
</dbReference>
<protein>
    <recommendedName>
        <fullName evidence="5">DUF1009 domain-containing protein</fullName>
    </recommendedName>
</protein>
<dbReference type="PANTHER" id="PTHR39962">
    <property type="entry name" value="BLL4848 PROTEIN"/>
    <property type="match status" value="1"/>
</dbReference>
<dbReference type="Gene3D" id="3.40.50.20">
    <property type="match status" value="1"/>
</dbReference>
<dbReference type="InterPro" id="IPR053174">
    <property type="entry name" value="LpxI"/>
</dbReference>
<dbReference type="Pfam" id="PF17930">
    <property type="entry name" value="LpxI_N"/>
    <property type="match status" value="1"/>
</dbReference>
<dbReference type="InterPro" id="IPR043167">
    <property type="entry name" value="LpxI_C_sf"/>
</dbReference>
<dbReference type="RefSeq" id="WP_072658384.1">
    <property type="nucleotide sequence ID" value="NZ_BDFD01000001.1"/>
</dbReference>
<organism evidence="3 4">
    <name type="scientific">Mariprofundus micogutta</name>
    <dbReference type="NCBI Taxonomy" id="1921010"/>
    <lineage>
        <taxon>Bacteria</taxon>
        <taxon>Pseudomonadati</taxon>
        <taxon>Pseudomonadota</taxon>
        <taxon>Candidatius Mariprofundia</taxon>
        <taxon>Mariprofundales</taxon>
        <taxon>Mariprofundaceae</taxon>
        <taxon>Mariprofundus</taxon>
    </lineage>
</organism>
<sequence>MKKIGLIAGYGHFPLELASSLAAEGFEVHTVAAREETFPEIEKLTASTCWLHVGQIGGMIKAFKKAGVDQIVMAGKVRKLHLFRNFRPDLTAVKGLMRLKDRRDDSILNTIADLLSEGGLTLIDQTLYAGEMLAGTGHLAGPAAKKRNDDIIFGYTQAKGIAGLDIGQTIVVQDQAVLAVEAIEGTDEAIKRGGSLGSGKAAVIKVAKPNQDLRFDVPAVGPDTLEVMKASGCNLLAVEAGKTLMIERDRFSSMASQYGISVYGYSES</sequence>
<name>A0A1L8CJX4_9PROT</name>
<gene>
    <name evidence="3" type="ORF">MMIC_P0120</name>
</gene>
<accession>A0A1L8CJX4</accession>
<dbReference type="InterPro" id="IPR041255">
    <property type="entry name" value="LpxI_N"/>
</dbReference>
<comment type="caution">
    <text evidence="3">The sequence shown here is derived from an EMBL/GenBank/DDBJ whole genome shotgun (WGS) entry which is preliminary data.</text>
</comment>
<dbReference type="STRING" id="1921010.MMIC_P0120"/>
<dbReference type="OrthoDB" id="9789836at2"/>
<evidence type="ECO:0008006" key="5">
    <source>
        <dbReference type="Google" id="ProtNLM"/>
    </source>
</evidence>
<dbReference type="Gene3D" id="3.40.140.80">
    <property type="match status" value="1"/>
</dbReference>
<feature type="domain" description="LpxI C-terminal" evidence="1">
    <location>
        <begin position="143"/>
        <end position="263"/>
    </location>
</feature>
<dbReference type="EMBL" id="BDFD01000001">
    <property type="protein sequence ID" value="GAV19191.1"/>
    <property type="molecule type" value="Genomic_DNA"/>
</dbReference>
<dbReference type="Proteomes" id="UP000231632">
    <property type="component" value="Unassembled WGS sequence"/>
</dbReference>
<dbReference type="InterPro" id="IPR010415">
    <property type="entry name" value="LpxI_C"/>
</dbReference>
<dbReference type="AlphaFoldDB" id="A0A1L8CJX4"/>
<proteinExistence type="predicted"/>
<evidence type="ECO:0000259" key="2">
    <source>
        <dbReference type="Pfam" id="PF17930"/>
    </source>
</evidence>
<reference evidence="3 4" key="1">
    <citation type="journal article" date="2017" name="Arch. Microbiol.">
        <title>Mariprofundus micogutta sp. nov., a novel iron-oxidizing zetaproteobacterium isolated from a deep-sea hydrothermal field at the Bayonnaise knoll of the Izu-Ogasawara arc, and a description of Mariprofundales ord. nov. and Zetaproteobacteria classis nov.</title>
        <authorList>
            <person name="Makita H."/>
            <person name="Tanaka E."/>
            <person name="Mitsunobu S."/>
            <person name="Miyazaki M."/>
            <person name="Nunoura T."/>
            <person name="Uematsu K."/>
            <person name="Takaki Y."/>
            <person name="Nishi S."/>
            <person name="Shimamura S."/>
            <person name="Takai K."/>
        </authorList>
    </citation>
    <scope>NUCLEOTIDE SEQUENCE [LARGE SCALE GENOMIC DNA]</scope>
    <source>
        <strain evidence="3 4">ET2</strain>
    </source>
</reference>
<dbReference type="PANTHER" id="PTHR39962:SF1">
    <property type="entry name" value="LPXI FAMILY PROTEIN"/>
    <property type="match status" value="1"/>
</dbReference>